<comment type="similarity">
    <text evidence="2 5">Belongs to the pseudouridine synthase RluA family.</text>
</comment>
<dbReference type="GO" id="GO:0000455">
    <property type="term" value="P:enzyme-directed rRNA pseudouridine synthesis"/>
    <property type="evidence" value="ECO:0007669"/>
    <property type="project" value="TreeGrafter"/>
</dbReference>
<keyword evidence="4" id="KW-0694">RNA-binding</keyword>
<evidence type="ECO:0000256" key="1">
    <source>
        <dbReference type="ARBA" id="ARBA00000073"/>
    </source>
</evidence>
<dbReference type="EMBL" id="JAEEGC010000037">
    <property type="protein sequence ID" value="MBV7273054.1"/>
    <property type="molecule type" value="Genomic_DNA"/>
</dbReference>
<accession>A0A949THT0</accession>
<organism evidence="7 8">
    <name type="scientific">Clostridium thailandense</name>
    <dbReference type="NCBI Taxonomy" id="2794346"/>
    <lineage>
        <taxon>Bacteria</taxon>
        <taxon>Bacillati</taxon>
        <taxon>Bacillota</taxon>
        <taxon>Clostridia</taxon>
        <taxon>Eubacteriales</taxon>
        <taxon>Clostridiaceae</taxon>
        <taxon>Clostridium</taxon>
    </lineage>
</organism>
<sequence>MKENKLIFKVSEETAGKKLREYLRAVEKLSGRLISGAARDGRITVNGTRVKLNYVVKLNDEIGFDVTKEESQNIDPEPIPIDVIYEDSDIIVVNKQPGIVVHPTKSYPNGTLANGLLYYFKEKDEKCIVRLVSRLDMDTSGLIIIAKNQFSHMALARDMGNENFEKSYLAIVHGNIDKKEGTINLPIYRVGGDTIKRIIDERGQESITHFSVLESCRKGDLVKLTLETGRTHQIRVHLTYLGYPLYGDSLYGIGNEDDYIKRQALHAYKLKFPHPRTGEILELEADMPEDMKELLNKIKS</sequence>
<reference evidence="7" key="1">
    <citation type="submission" date="2020-12" db="EMBL/GenBank/DDBJ databases">
        <title>Clostridium thailandense sp. nov., a novel acetogenic bacterium isolated from peat land soil in Thailand.</title>
        <authorList>
            <person name="Chaikitkaew S."/>
            <person name="Birkeland N.K."/>
        </authorList>
    </citation>
    <scope>NUCLEOTIDE SEQUENCE</scope>
    <source>
        <strain evidence="7">PL3</strain>
    </source>
</reference>
<evidence type="ECO:0000313" key="8">
    <source>
        <dbReference type="Proteomes" id="UP000694308"/>
    </source>
</evidence>
<evidence type="ECO:0000256" key="2">
    <source>
        <dbReference type="ARBA" id="ARBA00010876"/>
    </source>
</evidence>
<evidence type="ECO:0000259" key="6">
    <source>
        <dbReference type="Pfam" id="PF00849"/>
    </source>
</evidence>
<comment type="caution">
    <text evidence="7">The sequence shown here is derived from an EMBL/GenBank/DDBJ whole genome shotgun (WGS) entry which is preliminary data.</text>
</comment>
<dbReference type="GO" id="GO:0009982">
    <property type="term" value="F:pseudouridine synthase activity"/>
    <property type="evidence" value="ECO:0007669"/>
    <property type="project" value="InterPro"/>
</dbReference>
<evidence type="ECO:0000256" key="3">
    <source>
        <dbReference type="PIRSR" id="PIRSR606225-1"/>
    </source>
</evidence>
<dbReference type="PANTHER" id="PTHR21600:SF44">
    <property type="entry name" value="RIBOSOMAL LARGE SUBUNIT PSEUDOURIDINE SYNTHASE D"/>
    <property type="match status" value="1"/>
</dbReference>
<dbReference type="PANTHER" id="PTHR21600">
    <property type="entry name" value="MITOCHONDRIAL RNA PSEUDOURIDINE SYNTHASE"/>
    <property type="match status" value="1"/>
</dbReference>
<dbReference type="GO" id="GO:0003723">
    <property type="term" value="F:RNA binding"/>
    <property type="evidence" value="ECO:0007669"/>
    <property type="project" value="UniProtKB-KW"/>
</dbReference>
<dbReference type="PROSITE" id="PS50889">
    <property type="entry name" value="S4"/>
    <property type="match status" value="1"/>
</dbReference>
<gene>
    <name evidence="7" type="ORF">I6U48_09035</name>
</gene>
<dbReference type="EC" id="5.4.99.-" evidence="5"/>
<name>A0A949THT0_9CLOT</name>
<keyword evidence="5" id="KW-0413">Isomerase</keyword>
<dbReference type="InterPro" id="IPR050188">
    <property type="entry name" value="RluA_PseudoU_synthase"/>
</dbReference>
<evidence type="ECO:0000256" key="4">
    <source>
        <dbReference type="PROSITE-ProRule" id="PRU00182"/>
    </source>
</evidence>
<dbReference type="CDD" id="cd02869">
    <property type="entry name" value="PseudoU_synth_RluA_like"/>
    <property type="match status" value="1"/>
</dbReference>
<dbReference type="Pfam" id="PF00849">
    <property type="entry name" value="PseudoU_synth_2"/>
    <property type="match status" value="1"/>
</dbReference>
<keyword evidence="8" id="KW-1185">Reference proteome</keyword>
<evidence type="ECO:0000313" key="7">
    <source>
        <dbReference type="EMBL" id="MBV7273054.1"/>
    </source>
</evidence>
<feature type="active site" evidence="3">
    <location>
        <position position="136"/>
    </location>
</feature>
<comment type="catalytic activity">
    <reaction evidence="1 5">
        <text>a uridine in RNA = a pseudouridine in RNA</text>
        <dbReference type="Rhea" id="RHEA:48348"/>
        <dbReference type="Rhea" id="RHEA-COMP:12068"/>
        <dbReference type="Rhea" id="RHEA-COMP:12069"/>
        <dbReference type="ChEBI" id="CHEBI:65314"/>
        <dbReference type="ChEBI" id="CHEBI:65315"/>
    </reaction>
</comment>
<dbReference type="InterPro" id="IPR006225">
    <property type="entry name" value="PsdUridine_synth_RluC/D"/>
</dbReference>
<protein>
    <recommendedName>
        <fullName evidence="5">Pseudouridine synthase</fullName>
        <ecNumber evidence="5">5.4.99.-</ecNumber>
    </recommendedName>
</protein>
<dbReference type="InterPro" id="IPR006145">
    <property type="entry name" value="PsdUridine_synth_RsuA/RluA"/>
</dbReference>
<comment type="function">
    <text evidence="5">Responsible for synthesis of pseudouridine from uracil.</text>
</comment>
<dbReference type="RefSeq" id="WP_218320083.1">
    <property type="nucleotide sequence ID" value="NZ_JAEEGC010000037.1"/>
</dbReference>
<dbReference type="NCBIfam" id="TIGR00005">
    <property type="entry name" value="rluA_subfam"/>
    <property type="match status" value="1"/>
</dbReference>
<dbReference type="AlphaFoldDB" id="A0A949THT0"/>
<evidence type="ECO:0000256" key="5">
    <source>
        <dbReference type="RuleBase" id="RU362028"/>
    </source>
</evidence>
<dbReference type="Proteomes" id="UP000694308">
    <property type="component" value="Unassembled WGS sequence"/>
</dbReference>
<dbReference type="CDD" id="cd00165">
    <property type="entry name" value="S4"/>
    <property type="match status" value="1"/>
</dbReference>
<proteinExistence type="inferred from homology"/>
<feature type="domain" description="Pseudouridine synthase RsuA/RluA-like" evidence="6">
    <location>
        <begin position="89"/>
        <end position="238"/>
    </location>
</feature>